<dbReference type="KEGG" id="mpec:B9O19_00048"/>
<sequence length="685" mass="73573">MSKLRFSILFLSIFFSFSFCTFSFAETEFNEANEHNVYFSDPDFSGAMLSSADSNDITIEIAGSDELNRSTLDLPEVVLAQTKADTIAQRNGTGYNTLEEALDGAVSGDTVVLLKDYELTRDITVPSGVFLLLSCMDGDTGYDTETGFCPDGTDVAGKESKYCTLTIPQNVTMNILGKVLINSVVGRPGGGNFDQNISAGYAEIILDGTIEVGAYGMLDCCGYISGNGQVNANASSTVYDLYVVKSWRGGSQAATITLDEGIYPMNEYECRNIQVPVKIDSRATYAGTVKMYAGGGYNRTRFPQFDKNNGLVRINDGGYAIKTLDKESGRSTIDIYGGAEASHSSLNIVGTDLSTKDYLYPINGIMTFNLHNGNYVINDDFKFLTGSELNLLESSTLTINGGYREETPTTTGKRGTVVFYDEFHDVKNLVNTEYPERPAAKFELYAGAAVTVDSGCDFSADITGSPECSAASPAKVVISDGAVLDVTTKEANGYRPSATSGPDSVKLNFDTEFIFADSTKHLGTKAGEYLYSGTVWSGGDIVQTGSDGQLTGMVTLDGNKSNEGVSVTLSNSENNYTAVTDADGRYKFSNIEYGSYILNIQKLNFLNYRKSAIVISNSDIVNISEVVLNGGDLNSDGKVTSSDLSILLGNYQKSIDIGDINGDGMVTSADLSILLANYQRSAIAE</sequence>
<keyword evidence="1" id="KW-0732">Signal</keyword>
<reference evidence="3 4" key="1">
    <citation type="submission" date="2017-04" db="EMBL/GenBank/DDBJ databases">
        <title>Monoglobus pectinilyticus 14 draft genome.</title>
        <authorList>
            <person name="Kim C."/>
            <person name="Rosendale D.I."/>
            <person name="Kelly W.J."/>
            <person name="Tannock G.W."/>
            <person name="Patchett M.L."/>
            <person name="Jordens J.Z."/>
        </authorList>
    </citation>
    <scope>NUCLEOTIDE SEQUENCE [LARGE SCALE GENOMIC DNA]</scope>
    <source>
        <strain evidence="3 4">14</strain>
    </source>
</reference>
<evidence type="ECO:0000313" key="3">
    <source>
        <dbReference type="EMBL" id="AUO18235.1"/>
    </source>
</evidence>
<dbReference type="Proteomes" id="UP000235589">
    <property type="component" value="Chromosome"/>
</dbReference>
<dbReference type="GO" id="GO:0004553">
    <property type="term" value="F:hydrolase activity, hydrolyzing O-glycosyl compounds"/>
    <property type="evidence" value="ECO:0007669"/>
    <property type="project" value="InterPro"/>
</dbReference>
<accession>A0A2K9NYW9</accession>
<dbReference type="CDD" id="cd14256">
    <property type="entry name" value="Dockerin_I"/>
    <property type="match status" value="1"/>
</dbReference>
<evidence type="ECO:0000313" key="4">
    <source>
        <dbReference type="Proteomes" id="UP000235589"/>
    </source>
</evidence>
<dbReference type="Pfam" id="PF00404">
    <property type="entry name" value="Dockerin_1"/>
    <property type="match status" value="1"/>
</dbReference>
<dbReference type="RefSeq" id="WP_102364591.1">
    <property type="nucleotide sequence ID" value="NZ_CP020991.1"/>
</dbReference>
<dbReference type="InterPro" id="IPR008969">
    <property type="entry name" value="CarboxyPept-like_regulatory"/>
</dbReference>
<dbReference type="EMBL" id="CP020991">
    <property type="protein sequence ID" value="AUO18235.1"/>
    <property type="molecule type" value="Genomic_DNA"/>
</dbReference>
<evidence type="ECO:0000256" key="1">
    <source>
        <dbReference type="SAM" id="SignalP"/>
    </source>
</evidence>
<dbReference type="Gene3D" id="1.10.1330.10">
    <property type="entry name" value="Dockerin domain"/>
    <property type="match status" value="1"/>
</dbReference>
<dbReference type="InterPro" id="IPR018247">
    <property type="entry name" value="EF_Hand_1_Ca_BS"/>
</dbReference>
<dbReference type="Pfam" id="PF13620">
    <property type="entry name" value="CarboxypepD_reg"/>
    <property type="match status" value="1"/>
</dbReference>
<name>A0A2K9NYW9_9FIRM</name>
<dbReference type="SUPFAM" id="SSF49464">
    <property type="entry name" value="Carboxypeptidase regulatory domain-like"/>
    <property type="match status" value="1"/>
</dbReference>
<feature type="signal peptide" evidence="1">
    <location>
        <begin position="1"/>
        <end position="25"/>
    </location>
</feature>
<dbReference type="InterPro" id="IPR016134">
    <property type="entry name" value="Dockerin_dom"/>
</dbReference>
<dbReference type="OrthoDB" id="33861at2"/>
<dbReference type="AlphaFoldDB" id="A0A2K9NYW9"/>
<evidence type="ECO:0000259" key="2">
    <source>
        <dbReference type="PROSITE" id="PS51766"/>
    </source>
</evidence>
<organism evidence="3 4">
    <name type="scientific">Monoglobus pectinilyticus</name>
    <dbReference type="NCBI Taxonomy" id="1981510"/>
    <lineage>
        <taxon>Bacteria</taxon>
        <taxon>Bacillati</taxon>
        <taxon>Bacillota</taxon>
        <taxon>Clostridia</taxon>
        <taxon>Monoglobales</taxon>
        <taxon>Monoglobaceae</taxon>
        <taxon>Monoglobus</taxon>
    </lineage>
</organism>
<dbReference type="PROSITE" id="PS00018">
    <property type="entry name" value="EF_HAND_1"/>
    <property type="match status" value="1"/>
</dbReference>
<feature type="domain" description="Dockerin" evidence="2">
    <location>
        <begin position="626"/>
        <end position="685"/>
    </location>
</feature>
<proteinExistence type="predicted"/>
<keyword evidence="4" id="KW-1185">Reference proteome</keyword>
<dbReference type="Gene3D" id="2.60.40.1120">
    <property type="entry name" value="Carboxypeptidase-like, regulatory domain"/>
    <property type="match status" value="1"/>
</dbReference>
<dbReference type="SUPFAM" id="SSF63446">
    <property type="entry name" value="Type I dockerin domain"/>
    <property type="match status" value="1"/>
</dbReference>
<dbReference type="GO" id="GO:0000272">
    <property type="term" value="P:polysaccharide catabolic process"/>
    <property type="evidence" value="ECO:0007669"/>
    <property type="project" value="InterPro"/>
</dbReference>
<dbReference type="InterPro" id="IPR036439">
    <property type="entry name" value="Dockerin_dom_sf"/>
</dbReference>
<protein>
    <submittedName>
        <fullName evidence="3">Dockerin-like domain containing protein</fullName>
    </submittedName>
</protein>
<feature type="chain" id="PRO_5014869085" evidence="1">
    <location>
        <begin position="26"/>
        <end position="685"/>
    </location>
</feature>
<dbReference type="PROSITE" id="PS51766">
    <property type="entry name" value="DOCKERIN"/>
    <property type="match status" value="1"/>
</dbReference>
<gene>
    <name evidence="3" type="ORF">B9O19_00048</name>
</gene>
<dbReference type="InterPro" id="IPR002105">
    <property type="entry name" value="Dockerin_1_rpt"/>
</dbReference>
<dbReference type="GeneID" id="98061481"/>